<dbReference type="EMBL" id="LR797197">
    <property type="protein sequence ID" value="CAB4193405.1"/>
    <property type="molecule type" value="Genomic_DNA"/>
</dbReference>
<protein>
    <submittedName>
        <fullName evidence="2">Uncharacterized protein</fullName>
    </submittedName>
</protein>
<gene>
    <name evidence="1" type="ORF">UFOVP1242_73</name>
    <name evidence="2" type="ORF">UFOVP1492_133</name>
    <name evidence="3" type="ORF">UFOVP1580_26</name>
</gene>
<dbReference type="EMBL" id="LR797450">
    <property type="protein sequence ID" value="CAB4217933.1"/>
    <property type="molecule type" value="Genomic_DNA"/>
</dbReference>
<evidence type="ECO:0000313" key="2">
    <source>
        <dbReference type="EMBL" id="CAB4217933.1"/>
    </source>
</evidence>
<name>A0A6J5SR47_9CAUD</name>
<dbReference type="EMBL" id="LR798430">
    <property type="protein sequence ID" value="CAB5231156.1"/>
    <property type="molecule type" value="Genomic_DNA"/>
</dbReference>
<organism evidence="2">
    <name type="scientific">uncultured Caudovirales phage</name>
    <dbReference type="NCBI Taxonomy" id="2100421"/>
    <lineage>
        <taxon>Viruses</taxon>
        <taxon>Duplodnaviria</taxon>
        <taxon>Heunggongvirae</taxon>
        <taxon>Uroviricota</taxon>
        <taxon>Caudoviricetes</taxon>
        <taxon>Peduoviridae</taxon>
        <taxon>Maltschvirus</taxon>
        <taxon>Maltschvirus maltsch</taxon>
    </lineage>
</organism>
<accession>A0A6J5SR47</accession>
<evidence type="ECO:0000313" key="3">
    <source>
        <dbReference type="EMBL" id="CAB5231156.1"/>
    </source>
</evidence>
<reference evidence="2" key="1">
    <citation type="submission" date="2020-05" db="EMBL/GenBank/DDBJ databases">
        <authorList>
            <person name="Chiriac C."/>
            <person name="Salcher M."/>
            <person name="Ghai R."/>
            <person name="Kavagutti S V."/>
        </authorList>
    </citation>
    <scope>NUCLEOTIDE SEQUENCE</scope>
</reference>
<sequence>MATPIGKEHIDHLNTEDWDQRPENICICGYPKATCMCKVKPPVQAAPAAPRVYKPNKYLQQYVLA</sequence>
<proteinExistence type="predicted"/>
<evidence type="ECO:0000313" key="1">
    <source>
        <dbReference type="EMBL" id="CAB4193405.1"/>
    </source>
</evidence>